<comment type="caution">
    <text evidence="8">The sequence shown here is derived from an EMBL/GenBank/DDBJ whole genome shotgun (WGS) entry which is preliminary data.</text>
</comment>
<keyword evidence="6" id="KW-0539">Nucleus</keyword>
<dbReference type="GO" id="GO:0006606">
    <property type="term" value="P:protein import into nucleus"/>
    <property type="evidence" value="ECO:0007669"/>
    <property type="project" value="TreeGrafter"/>
</dbReference>
<sequence length="966" mass="109693">MAENTLTSIPKYLEQSLSPQYAKEAEKLLRSIESQPGFSINLLHVIASTNLSQSVRLAGALFFKNLIKRKWVDEEGSYLLPIEDVNKIKVEILDVMIELPNQLQVQIGEAITLIAECDFPHNWPNLIDNLVGKLSLTDFVNNKAILLVSHSIFKKWRPLFRSDELFLEIKLVLEKFVDPFLKLFVELDSLIDKNNDNQALLNIYFDNLLLLIQIYYDFNCQDIPEFFEDHMNELMTIIHKYLVYTNPLLRKDDEDDEIEVLIKVKTATIELVLLYVTRYADVFEPLIQTFITSIWELVNTYITKQPKYDLLVVKALQFLTSIIKIPNYQDLFQNENSINEIIEKIILPNIYFREIDEEAFEDEPINYVRSDLEGSDFDSRRKSATDFLRELKELNSELLTNSVMKYVNQFLSMSQQDWKNKDTAIYLFSSLATKGSVTNIGVTSTNVLVDVVKFFTDNIANDLVSPSTHPILQVDAIKYIFVFRNQLTKEQLITTIPLLINHLSPQANPVSVLVLGLFNKHDIEPYLTELLTNLFNLILINNSSPEKLAENEFLIKCLMRILYTAEDSLITRLPIIEQLLQILRVTAKNPSNPKFSHYVFESLGLLIKFGLSNIKEYIELIIPALLEILGEDVQEFVPYTFQILAFLLENYPRSNGLPDTYRNLIPPLLSTSVWAFRGNIPGITRLLIAILEHDPSTFIASQDSLTPLLGVFQKLIASKVNDAYGFDLLQSILLNIPFTALQPHIRTIGQLLLRRLQDSRTDKFVKRLVVFLNTLATISLNSSGETFINSESLNGDFPINLIDSVQQGVFQQIYKSFILPISGTLSNLQDKKIVNVGLSQLLISQSFSSNYQMLIVPTIEQLAQNLDSYEGINKALTGSSAGAAVPHAGGPAAPINELDLDLSAFGSHFSKIVSISNVSFDPVSSIKSNDFESIKLAIFTNIKHIPVEYLNQLSRESQSILKKLGL</sequence>
<protein>
    <submittedName>
        <fullName evidence="8">CSE1</fullName>
    </submittedName>
</protein>
<dbReference type="PANTHER" id="PTHR10997">
    <property type="entry name" value="IMPORTIN-7, 8, 11"/>
    <property type="match status" value="1"/>
</dbReference>
<proteinExistence type="predicted"/>
<dbReference type="OrthoDB" id="3268246at2759"/>
<dbReference type="Pfam" id="PF08506">
    <property type="entry name" value="Cse1"/>
    <property type="match status" value="1"/>
</dbReference>
<dbReference type="Pfam" id="PF03378">
    <property type="entry name" value="CAS_CSE1"/>
    <property type="match status" value="1"/>
</dbReference>
<dbReference type="SMART" id="SM00913">
    <property type="entry name" value="IBN_N"/>
    <property type="match status" value="1"/>
</dbReference>
<dbReference type="GO" id="GO:0031267">
    <property type="term" value="F:small GTPase binding"/>
    <property type="evidence" value="ECO:0007669"/>
    <property type="project" value="InterPro"/>
</dbReference>
<dbReference type="GO" id="GO:0006611">
    <property type="term" value="P:protein export from nucleus"/>
    <property type="evidence" value="ECO:0007669"/>
    <property type="project" value="TreeGrafter"/>
</dbReference>
<feature type="domain" description="Importin N-terminal" evidence="7">
    <location>
        <begin position="25"/>
        <end position="98"/>
    </location>
</feature>
<keyword evidence="5" id="KW-0653">Protein transport</keyword>
<dbReference type="Proteomes" id="UP000694255">
    <property type="component" value="Unassembled WGS sequence"/>
</dbReference>
<organism evidence="8 9">
    <name type="scientific">[Candida] subhashii</name>
    <dbReference type="NCBI Taxonomy" id="561895"/>
    <lineage>
        <taxon>Eukaryota</taxon>
        <taxon>Fungi</taxon>
        <taxon>Dikarya</taxon>
        <taxon>Ascomycota</taxon>
        <taxon>Saccharomycotina</taxon>
        <taxon>Pichiomycetes</taxon>
        <taxon>Debaryomycetaceae</taxon>
        <taxon>Spathaspora</taxon>
    </lineage>
</organism>
<dbReference type="AlphaFoldDB" id="A0A8J5R576"/>
<evidence type="ECO:0000256" key="2">
    <source>
        <dbReference type="ARBA" id="ARBA00004496"/>
    </source>
</evidence>
<evidence type="ECO:0000256" key="1">
    <source>
        <dbReference type="ARBA" id="ARBA00004123"/>
    </source>
</evidence>
<dbReference type="InterPro" id="IPR013713">
    <property type="entry name" value="XPO2_central"/>
</dbReference>
<evidence type="ECO:0000259" key="7">
    <source>
        <dbReference type="PROSITE" id="PS50166"/>
    </source>
</evidence>
<reference evidence="8 9" key="1">
    <citation type="journal article" date="2021" name="DNA Res.">
        <title>Genome analysis of Candida subhashii reveals its hybrid nature and dual mitochondrial genome conformations.</title>
        <authorList>
            <person name="Mixao V."/>
            <person name="Hegedusova E."/>
            <person name="Saus E."/>
            <person name="Pryszcz L.P."/>
            <person name="Cillingova A."/>
            <person name="Nosek J."/>
            <person name="Gabaldon T."/>
        </authorList>
    </citation>
    <scope>NUCLEOTIDE SEQUENCE [LARGE SCALE GENOMIC DNA]</scope>
    <source>
        <strain evidence="8 9">CBS 10753</strain>
    </source>
</reference>
<dbReference type="EMBL" id="JAGSYN010000050">
    <property type="protein sequence ID" value="KAG7665470.1"/>
    <property type="molecule type" value="Genomic_DNA"/>
</dbReference>
<gene>
    <name evidence="8" type="ORF">J8A68_001158</name>
</gene>
<dbReference type="PROSITE" id="PS50166">
    <property type="entry name" value="IMPORTIN_B_NT"/>
    <property type="match status" value="1"/>
</dbReference>
<evidence type="ECO:0000313" key="8">
    <source>
        <dbReference type="EMBL" id="KAG7665470.1"/>
    </source>
</evidence>
<keyword evidence="4" id="KW-0963">Cytoplasm</keyword>
<evidence type="ECO:0000256" key="6">
    <source>
        <dbReference type="ARBA" id="ARBA00023242"/>
    </source>
</evidence>
<keyword evidence="3" id="KW-0813">Transport</keyword>
<dbReference type="GeneID" id="73467959"/>
<dbReference type="GO" id="GO:0005829">
    <property type="term" value="C:cytosol"/>
    <property type="evidence" value="ECO:0007669"/>
    <property type="project" value="TreeGrafter"/>
</dbReference>
<keyword evidence="9" id="KW-1185">Reference proteome</keyword>
<dbReference type="Pfam" id="PF03810">
    <property type="entry name" value="IBN_N"/>
    <property type="match status" value="1"/>
</dbReference>
<name>A0A8J5R576_9ASCO</name>
<dbReference type="GO" id="GO:0005049">
    <property type="term" value="F:nuclear export signal receptor activity"/>
    <property type="evidence" value="ECO:0007669"/>
    <property type="project" value="TreeGrafter"/>
</dbReference>
<evidence type="ECO:0000313" key="9">
    <source>
        <dbReference type="Proteomes" id="UP000694255"/>
    </source>
</evidence>
<comment type="subcellular location">
    <subcellularLocation>
        <location evidence="2">Cytoplasm</location>
    </subcellularLocation>
    <subcellularLocation>
        <location evidence="1">Nucleus</location>
    </subcellularLocation>
</comment>
<dbReference type="GO" id="GO:0005635">
    <property type="term" value="C:nuclear envelope"/>
    <property type="evidence" value="ECO:0007669"/>
    <property type="project" value="TreeGrafter"/>
</dbReference>
<accession>A0A8J5R576</accession>
<dbReference type="PANTHER" id="PTHR10997:SF8">
    <property type="entry name" value="EXPORTIN-2"/>
    <property type="match status" value="1"/>
</dbReference>
<dbReference type="InterPro" id="IPR001494">
    <property type="entry name" value="Importin-beta_N"/>
</dbReference>
<dbReference type="RefSeq" id="XP_049265702.1">
    <property type="nucleotide sequence ID" value="XM_049404782.1"/>
</dbReference>
<evidence type="ECO:0000256" key="4">
    <source>
        <dbReference type="ARBA" id="ARBA00022490"/>
    </source>
</evidence>
<dbReference type="InterPro" id="IPR005043">
    <property type="entry name" value="XPO2_C"/>
</dbReference>
<evidence type="ECO:0000256" key="3">
    <source>
        <dbReference type="ARBA" id="ARBA00022448"/>
    </source>
</evidence>
<evidence type="ECO:0000256" key="5">
    <source>
        <dbReference type="ARBA" id="ARBA00022927"/>
    </source>
</evidence>